<dbReference type="Proteomes" id="UP001515480">
    <property type="component" value="Unassembled WGS sequence"/>
</dbReference>
<dbReference type="CDD" id="cd02947">
    <property type="entry name" value="TRX_family"/>
    <property type="match status" value="1"/>
</dbReference>
<protein>
    <recommendedName>
        <fullName evidence="3">Thioredoxin domain-containing protein</fullName>
    </recommendedName>
</protein>
<proteinExistence type="predicted"/>
<keyword evidence="2" id="KW-0812">Transmembrane</keyword>
<keyword evidence="2" id="KW-0472">Membrane</keyword>
<evidence type="ECO:0000313" key="5">
    <source>
        <dbReference type="Proteomes" id="UP001515480"/>
    </source>
</evidence>
<comment type="caution">
    <text evidence="4">The sequence shown here is derived from an EMBL/GenBank/DDBJ whole genome shotgun (WGS) entry which is preliminary data.</text>
</comment>
<evidence type="ECO:0000256" key="2">
    <source>
        <dbReference type="SAM" id="Phobius"/>
    </source>
</evidence>
<dbReference type="EMBL" id="JBGBPQ010000003">
    <property type="protein sequence ID" value="KAL1526874.1"/>
    <property type="molecule type" value="Genomic_DNA"/>
</dbReference>
<keyword evidence="5" id="KW-1185">Reference proteome</keyword>
<sequence length="275" mass="28902">MARLLLDSLPSLEGGAAAPPPSPDASHAGMGAFVWLLIGLATCCCWGLTNCLLHIAILRRPMHDFGGRVSRVNSVDELRQALASADANGQLVVVLACAGWHHGCRVAARALSQMSLEFSSESCVFLMCDLATATSVAQFLQIVVIPTFKLFQNQVQVESHASFSRMRAQLEFHGATRNVGAADPLAGVELQGLGGEGVDEERAALVHAAPSEDRGGRAASPRMREVAPARPLRPAALDAQTNEVHPAPVGAIQRASAEAWQQLEASSAPGAFSAV</sequence>
<reference evidence="4 5" key="1">
    <citation type="journal article" date="2024" name="Science">
        <title>Giant polyketide synthase enzymes in the biosynthesis of giant marine polyether toxins.</title>
        <authorList>
            <person name="Fallon T.R."/>
            <person name="Shende V.V."/>
            <person name="Wierzbicki I.H."/>
            <person name="Pendleton A.L."/>
            <person name="Watervoot N.F."/>
            <person name="Auber R.P."/>
            <person name="Gonzalez D.J."/>
            <person name="Wisecaver J.H."/>
            <person name="Moore B.S."/>
        </authorList>
    </citation>
    <scope>NUCLEOTIDE SEQUENCE [LARGE SCALE GENOMIC DNA]</scope>
    <source>
        <strain evidence="4 5">12B1</strain>
    </source>
</reference>
<dbReference type="Pfam" id="PF00085">
    <property type="entry name" value="Thioredoxin"/>
    <property type="match status" value="1"/>
</dbReference>
<evidence type="ECO:0000259" key="3">
    <source>
        <dbReference type="Pfam" id="PF00085"/>
    </source>
</evidence>
<feature type="compositionally biased region" description="Basic and acidic residues" evidence="1">
    <location>
        <begin position="209"/>
        <end position="227"/>
    </location>
</feature>
<evidence type="ECO:0000256" key="1">
    <source>
        <dbReference type="SAM" id="MobiDB-lite"/>
    </source>
</evidence>
<dbReference type="AlphaFoldDB" id="A0AB34JX48"/>
<evidence type="ECO:0000313" key="4">
    <source>
        <dbReference type="EMBL" id="KAL1526874.1"/>
    </source>
</evidence>
<feature type="region of interest" description="Disordered" evidence="1">
    <location>
        <begin position="209"/>
        <end position="228"/>
    </location>
</feature>
<feature type="domain" description="Thioredoxin" evidence="3">
    <location>
        <begin position="88"/>
        <end position="159"/>
    </location>
</feature>
<organism evidence="4 5">
    <name type="scientific">Prymnesium parvum</name>
    <name type="common">Toxic golden alga</name>
    <dbReference type="NCBI Taxonomy" id="97485"/>
    <lineage>
        <taxon>Eukaryota</taxon>
        <taxon>Haptista</taxon>
        <taxon>Haptophyta</taxon>
        <taxon>Prymnesiophyceae</taxon>
        <taxon>Prymnesiales</taxon>
        <taxon>Prymnesiaceae</taxon>
        <taxon>Prymnesium</taxon>
    </lineage>
</organism>
<feature type="transmembrane region" description="Helical" evidence="2">
    <location>
        <begin position="33"/>
        <end position="58"/>
    </location>
</feature>
<keyword evidence="2" id="KW-1133">Transmembrane helix</keyword>
<dbReference type="InterPro" id="IPR013766">
    <property type="entry name" value="Thioredoxin_domain"/>
</dbReference>
<dbReference type="Gene3D" id="3.40.30.10">
    <property type="entry name" value="Glutaredoxin"/>
    <property type="match status" value="1"/>
</dbReference>
<dbReference type="InterPro" id="IPR036249">
    <property type="entry name" value="Thioredoxin-like_sf"/>
</dbReference>
<dbReference type="SUPFAM" id="SSF52833">
    <property type="entry name" value="Thioredoxin-like"/>
    <property type="match status" value="1"/>
</dbReference>
<gene>
    <name evidence="4" type="ORF">AB1Y20_015565</name>
</gene>
<accession>A0AB34JX48</accession>
<name>A0AB34JX48_PRYPA</name>